<dbReference type="Proteomes" id="UP000294894">
    <property type="component" value="Chromosome"/>
</dbReference>
<dbReference type="GO" id="GO:0004733">
    <property type="term" value="F:pyridoxamine phosphate oxidase activity"/>
    <property type="evidence" value="ECO:0007669"/>
    <property type="project" value="UniProtKB-UniRule"/>
</dbReference>
<dbReference type="PROSITE" id="PS01064">
    <property type="entry name" value="PYRIDOX_OXIDASE"/>
    <property type="match status" value="1"/>
</dbReference>
<keyword evidence="5 7" id="KW-0560">Oxidoreductase</keyword>
<dbReference type="PIRSF" id="PIRSF000190">
    <property type="entry name" value="Pyd_amn-ph_oxd"/>
    <property type="match status" value="1"/>
</dbReference>
<feature type="region of interest" description="Disordered" evidence="10">
    <location>
        <begin position="12"/>
        <end position="41"/>
    </location>
</feature>
<feature type="binding site" evidence="7 9">
    <location>
        <begin position="107"/>
        <end position="112"/>
    </location>
    <ligand>
        <name>FMN</name>
        <dbReference type="ChEBI" id="CHEBI:58210"/>
    </ligand>
</feature>
<evidence type="ECO:0000256" key="9">
    <source>
        <dbReference type="PIRSR" id="PIRSR000190-2"/>
    </source>
</evidence>
<comment type="catalytic activity">
    <reaction evidence="7">
        <text>pyridoxine 5'-phosphate + O2 = pyridoxal 5'-phosphate + H2O2</text>
        <dbReference type="Rhea" id="RHEA:15149"/>
        <dbReference type="ChEBI" id="CHEBI:15379"/>
        <dbReference type="ChEBI" id="CHEBI:16240"/>
        <dbReference type="ChEBI" id="CHEBI:58589"/>
        <dbReference type="ChEBI" id="CHEBI:597326"/>
        <dbReference type="EC" id="1.4.3.5"/>
    </reaction>
</comment>
<dbReference type="Pfam" id="PF01243">
    <property type="entry name" value="PNPOx_N"/>
    <property type="match status" value="1"/>
</dbReference>
<dbReference type="FunFam" id="2.30.110.10:FF:000020">
    <property type="entry name" value="PNPO isoform 11"/>
    <property type="match status" value="1"/>
</dbReference>
<dbReference type="InterPro" id="IPR011576">
    <property type="entry name" value="Pyridox_Oxase_N"/>
</dbReference>
<keyword evidence="6 7" id="KW-0664">Pyridoxine biosynthesis</keyword>
<comment type="function">
    <text evidence="7">Catalyzes the oxidation of either pyridoxine 5'-phosphate (PNP) or pyridoxamine 5'-phosphate (PMP) into pyridoxal 5'-phosphate (PLP).</text>
</comment>
<evidence type="ECO:0000256" key="10">
    <source>
        <dbReference type="SAM" id="MobiDB-lite"/>
    </source>
</evidence>
<dbReference type="NCBIfam" id="NF004231">
    <property type="entry name" value="PRK05679.1"/>
    <property type="match status" value="1"/>
</dbReference>
<dbReference type="HAMAP" id="MF_01629">
    <property type="entry name" value="PdxH"/>
    <property type="match status" value="1"/>
</dbReference>
<dbReference type="OrthoDB" id="9780392at2"/>
<sequence length="258" mass="28781">MGLLRRVCRLGRRPHSAPSASGVSLSSRPARSRPRSWETRPSIDAMSGDIAGLRREYADRGLRESDLAPDPWAMFDRWFAEAQGAGLHEPNAMVVSTVASDGRPSSRMVLLKGVSPAGFVFFTNLGSRKGTELAVNEHCALLFPWHPLERQVRVDGVARELPREEVDRYFASRPRGSQLGAHASQQSRPVADRAELQAAYDDVAARFEGREVPVPDTWGGYLVVPTAVEFWQGRPGRMHDRLVYQRVGEEWQVERLAP</sequence>
<feature type="binding site" evidence="7 8">
    <location>
        <position position="169"/>
    </location>
    <ligand>
        <name>substrate</name>
    </ligand>
</feature>
<reference evidence="13 14" key="1">
    <citation type="submission" date="2019-03" db="EMBL/GenBank/DDBJ databases">
        <title>Three New Species of Nocardioides, Nocardioides euryhalodurans sp. nov., Nocardioides seonyuensis sp. nov. and Nocardioides eburneoflavus sp. nov., Iolated from Soil.</title>
        <authorList>
            <person name="Roh S.G."/>
            <person name="Lee C."/>
            <person name="Kim M.-K."/>
            <person name="Kim S.B."/>
        </authorList>
    </citation>
    <scope>NUCLEOTIDE SEQUENCE [LARGE SCALE GENOMIC DNA]</scope>
    <source>
        <strain evidence="13 14">MMS17-SY117</strain>
    </source>
</reference>
<comment type="catalytic activity">
    <reaction evidence="7">
        <text>pyridoxamine 5'-phosphate + O2 + H2O = pyridoxal 5'-phosphate + H2O2 + NH4(+)</text>
        <dbReference type="Rhea" id="RHEA:15817"/>
        <dbReference type="ChEBI" id="CHEBI:15377"/>
        <dbReference type="ChEBI" id="CHEBI:15379"/>
        <dbReference type="ChEBI" id="CHEBI:16240"/>
        <dbReference type="ChEBI" id="CHEBI:28938"/>
        <dbReference type="ChEBI" id="CHEBI:58451"/>
        <dbReference type="ChEBI" id="CHEBI:597326"/>
        <dbReference type="EC" id="1.4.3.5"/>
    </reaction>
</comment>
<evidence type="ECO:0000313" key="13">
    <source>
        <dbReference type="EMBL" id="QBR92394.1"/>
    </source>
</evidence>
<feature type="binding site" evidence="7 8">
    <location>
        <position position="112"/>
    </location>
    <ligand>
        <name>substrate</name>
    </ligand>
</feature>
<feature type="binding site" evidence="7 9">
    <location>
        <position position="128"/>
    </location>
    <ligand>
        <name>FMN</name>
        <dbReference type="ChEBI" id="CHEBI:58210"/>
    </ligand>
</feature>
<dbReference type="GO" id="GO:0010181">
    <property type="term" value="F:FMN binding"/>
    <property type="evidence" value="ECO:0007669"/>
    <property type="project" value="UniProtKB-UniRule"/>
</dbReference>
<dbReference type="AlphaFoldDB" id="A0A4P7GKT9"/>
<evidence type="ECO:0000259" key="11">
    <source>
        <dbReference type="Pfam" id="PF01243"/>
    </source>
</evidence>
<keyword evidence="4 7" id="KW-0288">FMN</keyword>
<feature type="binding site" evidence="7 8">
    <location>
        <position position="173"/>
    </location>
    <ligand>
        <name>substrate</name>
    </ligand>
</feature>
<feature type="binding site" evidence="7 9">
    <location>
        <position position="129"/>
    </location>
    <ligand>
        <name>FMN</name>
        <dbReference type="ChEBI" id="CHEBI:58210"/>
    </ligand>
</feature>
<evidence type="ECO:0000259" key="12">
    <source>
        <dbReference type="Pfam" id="PF10590"/>
    </source>
</evidence>
<dbReference type="EC" id="1.4.3.5" evidence="7"/>
<feature type="binding site" evidence="8">
    <location>
        <begin position="54"/>
        <end position="57"/>
    </location>
    <ligand>
        <name>substrate</name>
    </ligand>
</feature>
<feature type="domain" description="Pyridoxamine 5'-phosphate oxidase N-terminal" evidence="11">
    <location>
        <begin position="82"/>
        <end position="204"/>
    </location>
</feature>
<organism evidence="13 14">
    <name type="scientific">Nocardioides euryhalodurans</name>
    <dbReference type="NCBI Taxonomy" id="2518370"/>
    <lineage>
        <taxon>Bacteria</taxon>
        <taxon>Bacillati</taxon>
        <taxon>Actinomycetota</taxon>
        <taxon>Actinomycetes</taxon>
        <taxon>Propionibacteriales</taxon>
        <taxon>Nocardioidaceae</taxon>
        <taxon>Nocardioides</taxon>
    </lineage>
</organism>
<evidence type="ECO:0000256" key="1">
    <source>
        <dbReference type="ARBA" id="ARBA00007301"/>
    </source>
</evidence>
<keyword evidence="3 7" id="KW-0285">Flavoprotein</keyword>
<comment type="cofactor">
    <cofactor evidence="7 9">
        <name>FMN</name>
        <dbReference type="ChEBI" id="CHEBI:58210"/>
    </cofactor>
    <text evidence="7 9">Binds 1 FMN per subunit.</text>
</comment>
<feature type="domain" description="Pyridoxine 5'-phosphate oxidase dimerisation C-terminal" evidence="12">
    <location>
        <begin position="218"/>
        <end position="258"/>
    </location>
</feature>
<feature type="binding site" evidence="7 9">
    <location>
        <position position="241"/>
    </location>
    <ligand>
        <name>FMN</name>
        <dbReference type="ChEBI" id="CHEBI:58210"/>
    </ligand>
</feature>
<comment type="similarity">
    <text evidence="1 7">Belongs to the pyridoxamine 5'-phosphate oxidase family.</text>
</comment>
<evidence type="ECO:0000256" key="2">
    <source>
        <dbReference type="ARBA" id="ARBA00011738"/>
    </source>
</evidence>
<dbReference type="InterPro" id="IPR000659">
    <property type="entry name" value="Pyridox_Oxase"/>
</dbReference>
<feature type="binding site" evidence="7 9">
    <location>
        <position position="231"/>
    </location>
    <ligand>
        <name>FMN</name>
        <dbReference type="ChEBI" id="CHEBI:58210"/>
    </ligand>
</feature>
<feature type="binding site" evidence="7 8">
    <location>
        <begin position="237"/>
        <end position="239"/>
    </location>
    <ligand>
        <name>substrate</name>
    </ligand>
</feature>
<name>A0A4P7GKT9_9ACTN</name>
<accession>A0A4P7GKT9</accession>
<dbReference type="KEGG" id="noy:EXE57_08915"/>
<dbReference type="Pfam" id="PF10590">
    <property type="entry name" value="PNP_phzG_C"/>
    <property type="match status" value="1"/>
</dbReference>
<dbReference type="InterPro" id="IPR019576">
    <property type="entry name" value="Pyridoxamine_oxidase_dimer_C"/>
</dbReference>
<comment type="pathway">
    <text evidence="7">Cofactor metabolism; pyridoxal 5'-phosphate salvage; pyridoxal 5'-phosphate from pyridoxine 5'-phosphate: step 1/1.</text>
</comment>
<dbReference type="EMBL" id="CP038267">
    <property type="protein sequence ID" value="QBR92394.1"/>
    <property type="molecule type" value="Genomic_DNA"/>
</dbReference>
<dbReference type="PANTHER" id="PTHR10851:SF0">
    <property type="entry name" value="PYRIDOXINE-5'-PHOSPHATE OXIDASE"/>
    <property type="match status" value="1"/>
</dbReference>
<feature type="binding site" evidence="7 9">
    <location>
        <begin position="122"/>
        <end position="123"/>
    </location>
    <ligand>
        <name>FMN</name>
        <dbReference type="ChEBI" id="CHEBI:58210"/>
    </ligand>
</feature>
<dbReference type="InterPro" id="IPR012349">
    <property type="entry name" value="Split_barrel_FMN-bd"/>
</dbReference>
<evidence type="ECO:0000256" key="6">
    <source>
        <dbReference type="ARBA" id="ARBA00023096"/>
    </source>
</evidence>
<evidence type="ECO:0000256" key="8">
    <source>
        <dbReference type="PIRSR" id="PIRSR000190-1"/>
    </source>
</evidence>
<evidence type="ECO:0000256" key="3">
    <source>
        <dbReference type="ARBA" id="ARBA00022630"/>
    </source>
</evidence>
<feature type="binding site" evidence="7 8">
    <location>
        <position position="177"/>
    </location>
    <ligand>
        <name>substrate</name>
    </ligand>
</feature>
<dbReference type="NCBIfam" id="TIGR00558">
    <property type="entry name" value="pdxH"/>
    <property type="match status" value="1"/>
</dbReference>
<protein>
    <recommendedName>
        <fullName evidence="7">Pyridoxine/pyridoxamine 5'-phosphate oxidase</fullName>
        <ecNumber evidence="7">1.4.3.5</ecNumber>
    </recommendedName>
    <alternativeName>
        <fullName evidence="7">PNP/PMP oxidase</fullName>
        <shortName evidence="7">PNPOx</shortName>
    </alternativeName>
    <alternativeName>
        <fullName evidence="7">Pyridoxal 5'-phosphate synthase</fullName>
    </alternativeName>
</protein>
<dbReference type="Gene3D" id="2.30.110.10">
    <property type="entry name" value="Electron Transport, Fmn-binding Protein, Chain A"/>
    <property type="match status" value="1"/>
</dbReference>
<comment type="pathway">
    <text evidence="7">Cofactor metabolism; pyridoxal 5'-phosphate salvage; pyridoxal 5'-phosphate from pyridoxamine 5'-phosphate: step 1/1.</text>
</comment>
<keyword evidence="14" id="KW-1185">Reference proteome</keyword>
<dbReference type="InterPro" id="IPR019740">
    <property type="entry name" value="Pyridox_Oxase_CS"/>
</dbReference>
<comment type="subunit">
    <text evidence="2 7">Homodimer.</text>
</comment>
<evidence type="ECO:0000256" key="5">
    <source>
        <dbReference type="ARBA" id="ARBA00023002"/>
    </source>
</evidence>
<proteinExistence type="inferred from homology"/>
<dbReference type="GO" id="GO:0008615">
    <property type="term" value="P:pyridoxine biosynthetic process"/>
    <property type="evidence" value="ECO:0007669"/>
    <property type="project" value="UniProtKB-UniRule"/>
</dbReference>
<dbReference type="UniPathway" id="UPA01068">
    <property type="reaction ID" value="UER00304"/>
</dbReference>
<evidence type="ECO:0000313" key="14">
    <source>
        <dbReference type="Proteomes" id="UP000294894"/>
    </source>
</evidence>
<gene>
    <name evidence="7 13" type="primary">pdxH</name>
    <name evidence="13" type="ORF">EXE57_08915</name>
</gene>
<feature type="compositionally biased region" description="Low complexity" evidence="10">
    <location>
        <begin position="16"/>
        <end position="29"/>
    </location>
</feature>
<dbReference type="SUPFAM" id="SSF50475">
    <property type="entry name" value="FMN-binding split barrel"/>
    <property type="match status" value="1"/>
</dbReference>
<evidence type="ECO:0000256" key="7">
    <source>
        <dbReference type="HAMAP-Rule" id="MF_01629"/>
    </source>
</evidence>
<dbReference type="PANTHER" id="PTHR10851">
    <property type="entry name" value="PYRIDOXINE-5-PHOSPHATE OXIDASE"/>
    <property type="match status" value="1"/>
</dbReference>
<evidence type="ECO:0000256" key="4">
    <source>
        <dbReference type="ARBA" id="ARBA00022643"/>
    </source>
</evidence>
<feature type="binding site" evidence="7 9">
    <location>
        <begin position="186"/>
        <end position="187"/>
    </location>
    <ligand>
        <name>FMN</name>
        <dbReference type="ChEBI" id="CHEBI:58210"/>
    </ligand>
</feature>
<feature type="binding site" evidence="7 9">
    <location>
        <position position="151"/>
    </location>
    <ligand>
        <name>FMN</name>
        <dbReference type="ChEBI" id="CHEBI:58210"/>
    </ligand>
</feature>